<dbReference type="CDD" id="cd00156">
    <property type="entry name" value="REC"/>
    <property type="match status" value="1"/>
</dbReference>
<sequence>MKANRAGTPTGSRERPGNLTISHAADNAVVELAVHGQWTRHTAVDVYDALRKALAEQPSAIIIDLQEMSDLDGLSVPTWIAASRAAMSLQPPPVVALCAPPTRRLVTRLRQLGCARFLTLFVTVGQARAAVANALPLTDRLQLRWLPPHPDSLTAVHDAIRSADRAWTVPALVGAAQDVARDLVTDSLEHAGTAMLFTICRRRGSLYLALRDHEPTLPPLRRPGAGGGTPARLPVVNGRSCVWGASTVHDGKLVWAVVRSRPAPALSGAA</sequence>
<comment type="caution">
    <text evidence="2">The sequence shown here is derived from an EMBL/GenBank/DDBJ whole genome shotgun (WGS) entry which is preliminary data.</text>
</comment>
<evidence type="ECO:0000313" key="2">
    <source>
        <dbReference type="EMBL" id="GID78264.1"/>
    </source>
</evidence>
<protein>
    <submittedName>
        <fullName evidence="2">STAS domain-containing protein</fullName>
    </submittedName>
</protein>
<dbReference type="Proteomes" id="UP000609879">
    <property type="component" value="Unassembled WGS sequence"/>
</dbReference>
<dbReference type="InterPro" id="IPR011006">
    <property type="entry name" value="CheY-like_superfamily"/>
</dbReference>
<evidence type="ECO:0000313" key="3">
    <source>
        <dbReference type="Proteomes" id="UP000609879"/>
    </source>
</evidence>
<accession>A0ABQ3YE36</accession>
<dbReference type="RefSeq" id="WP_203773025.1">
    <property type="nucleotide sequence ID" value="NZ_BAAABO010000028.1"/>
</dbReference>
<gene>
    <name evidence="2" type="ORF">Ade02nite_69050</name>
</gene>
<dbReference type="Gene3D" id="3.30.750.24">
    <property type="entry name" value="STAS domain"/>
    <property type="match status" value="1"/>
</dbReference>
<dbReference type="PROSITE" id="PS50801">
    <property type="entry name" value="STAS"/>
    <property type="match status" value="1"/>
</dbReference>
<feature type="domain" description="STAS" evidence="1">
    <location>
        <begin position="19"/>
        <end position="131"/>
    </location>
</feature>
<evidence type="ECO:0000259" key="1">
    <source>
        <dbReference type="PROSITE" id="PS50801"/>
    </source>
</evidence>
<organism evidence="2 3">
    <name type="scientific">Paractinoplanes deccanensis</name>
    <dbReference type="NCBI Taxonomy" id="113561"/>
    <lineage>
        <taxon>Bacteria</taxon>
        <taxon>Bacillati</taxon>
        <taxon>Actinomycetota</taxon>
        <taxon>Actinomycetes</taxon>
        <taxon>Micromonosporales</taxon>
        <taxon>Micromonosporaceae</taxon>
        <taxon>Paractinoplanes</taxon>
    </lineage>
</organism>
<name>A0ABQ3YE36_9ACTN</name>
<keyword evidence="3" id="KW-1185">Reference proteome</keyword>
<reference evidence="2 3" key="1">
    <citation type="submission" date="2021-01" db="EMBL/GenBank/DDBJ databases">
        <title>Whole genome shotgun sequence of Actinoplanes deccanensis NBRC 13994.</title>
        <authorList>
            <person name="Komaki H."/>
            <person name="Tamura T."/>
        </authorList>
    </citation>
    <scope>NUCLEOTIDE SEQUENCE [LARGE SCALE GENOMIC DNA]</scope>
    <source>
        <strain evidence="2 3">NBRC 13994</strain>
    </source>
</reference>
<dbReference type="EMBL" id="BOMI01000144">
    <property type="protein sequence ID" value="GID78264.1"/>
    <property type="molecule type" value="Genomic_DNA"/>
</dbReference>
<proteinExistence type="predicted"/>
<dbReference type="InterPro" id="IPR036513">
    <property type="entry name" value="STAS_dom_sf"/>
</dbReference>
<dbReference type="InterPro" id="IPR002645">
    <property type="entry name" value="STAS_dom"/>
</dbReference>
<dbReference type="SUPFAM" id="SSF52172">
    <property type="entry name" value="CheY-like"/>
    <property type="match status" value="1"/>
</dbReference>